<evidence type="ECO:0000259" key="2">
    <source>
        <dbReference type="SMART" id="SM00646"/>
    </source>
</evidence>
<organism evidence="3 4">
    <name type="scientific">Natronosporangium hydrolyticum</name>
    <dbReference type="NCBI Taxonomy" id="2811111"/>
    <lineage>
        <taxon>Bacteria</taxon>
        <taxon>Bacillati</taxon>
        <taxon>Actinomycetota</taxon>
        <taxon>Actinomycetes</taxon>
        <taxon>Micromonosporales</taxon>
        <taxon>Micromonosporaceae</taxon>
        <taxon>Natronosporangium</taxon>
    </lineage>
</organism>
<dbReference type="InterPro" id="IPR050695">
    <property type="entry name" value="N-acetylmuramoyl_amidase_3"/>
</dbReference>
<evidence type="ECO:0000313" key="3">
    <source>
        <dbReference type="EMBL" id="QSB14816.1"/>
    </source>
</evidence>
<dbReference type="InterPro" id="IPR002477">
    <property type="entry name" value="Peptidoglycan-bd-like"/>
</dbReference>
<dbReference type="SUPFAM" id="SSF47090">
    <property type="entry name" value="PGBD-like"/>
    <property type="match status" value="2"/>
</dbReference>
<name>A0A895YJM7_9ACTN</name>
<dbReference type="CDD" id="cd02696">
    <property type="entry name" value="MurNAc-LAA"/>
    <property type="match status" value="1"/>
</dbReference>
<keyword evidence="4" id="KW-1185">Reference proteome</keyword>
<gene>
    <name evidence="3" type="ORF">JQS43_25815</name>
</gene>
<evidence type="ECO:0000256" key="1">
    <source>
        <dbReference type="ARBA" id="ARBA00022801"/>
    </source>
</evidence>
<dbReference type="Gene3D" id="1.10.101.10">
    <property type="entry name" value="PGBD-like superfamily/PGBD"/>
    <property type="match status" value="2"/>
</dbReference>
<accession>A0A895YJM7</accession>
<dbReference type="PANTHER" id="PTHR30404:SF0">
    <property type="entry name" value="N-ACETYLMURAMOYL-L-ALANINE AMIDASE AMIC"/>
    <property type="match status" value="1"/>
</dbReference>
<dbReference type="GO" id="GO:0008745">
    <property type="term" value="F:N-acetylmuramoyl-L-alanine amidase activity"/>
    <property type="evidence" value="ECO:0007669"/>
    <property type="project" value="InterPro"/>
</dbReference>
<dbReference type="GO" id="GO:0009253">
    <property type="term" value="P:peptidoglycan catabolic process"/>
    <property type="evidence" value="ECO:0007669"/>
    <property type="project" value="InterPro"/>
</dbReference>
<dbReference type="EMBL" id="CP070499">
    <property type="protein sequence ID" value="QSB14816.1"/>
    <property type="molecule type" value="Genomic_DNA"/>
</dbReference>
<dbReference type="SUPFAM" id="SSF53187">
    <property type="entry name" value="Zn-dependent exopeptidases"/>
    <property type="match status" value="1"/>
</dbReference>
<dbReference type="PANTHER" id="PTHR30404">
    <property type="entry name" value="N-ACETYLMURAMOYL-L-ALANINE AMIDASE"/>
    <property type="match status" value="1"/>
</dbReference>
<protein>
    <submittedName>
        <fullName evidence="3">N-acetylmuramoyl-L-alanine amidase</fullName>
    </submittedName>
</protein>
<dbReference type="InterPro" id="IPR002508">
    <property type="entry name" value="MurNAc-LAA_cat"/>
</dbReference>
<dbReference type="Proteomes" id="UP000662857">
    <property type="component" value="Chromosome"/>
</dbReference>
<reference evidence="3" key="1">
    <citation type="submission" date="2021-02" db="EMBL/GenBank/DDBJ databases">
        <title>Natrosporangium hydrolyticum gen. nov., sp. nov, a haloalkaliphilic actinobacterium from a soda solonchak soil.</title>
        <authorList>
            <person name="Sorokin D.Y."/>
            <person name="Khijniak T.V."/>
            <person name="Zakharycheva A.P."/>
            <person name="Boueva O.V."/>
            <person name="Ariskina E.V."/>
            <person name="Hahnke R.L."/>
            <person name="Bunk B."/>
            <person name="Sproer C."/>
            <person name="Schumann P."/>
            <person name="Evtushenko L.I."/>
            <person name="Kublanov I.V."/>
        </authorList>
    </citation>
    <scope>NUCLEOTIDE SEQUENCE</scope>
    <source>
        <strain evidence="3">DSM 106523</strain>
    </source>
</reference>
<dbReference type="Pfam" id="PF01471">
    <property type="entry name" value="PG_binding_1"/>
    <property type="match status" value="2"/>
</dbReference>
<keyword evidence="1" id="KW-0378">Hydrolase</keyword>
<dbReference type="Gene3D" id="3.40.630.40">
    <property type="entry name" value="Zn-dependent exopeptidases"/>
    <property type="match status" value="1"/>
</dbReference>
<dbReference type="KEGG" id="nhy:JQS43_25815"/>
<dbReference type="Pfam" id="PF01520">
    <property type="entry name" value="Amidase_3"/>
    <property type="match status" value="1"/>
</dbReference>
<dbReference type="RefSeq" id="WP_239676974.1">
    <property type="nucleotide sequence ID" value="NZ_CP070499.1"/>
</dbReference>
<sequence length="397" mass="42936">MRTIQRGDTGPAVTEIRQILAQLGLLPETPSANDEFDEVTVRAVRGFQQSRGLTADGRVTEETWQAMAAARWGLGARTLFPSISDPLVGEDVRALQERLLEMGYDVGRADSIYGVRTARSLAQFQREVGLAPDGSCGPQTLQALRRLGRKVVGGRPQVLRESERLRRAGPALLGKRVVVDPGHGGTDPGVLVQRAREQWREADLVWDLASRLEGRLTAAGVRVNLTRGPQLATFMPDRARAELANELGADLFISLHLDAHTNQAAGGVAAYHYGAQGGVTSTVGERLAGLVQREIVARTGLRDCHTHAKSWDLLRLTRMPAVRVDIGYLTSPLDRQQLTDARTRDIVADAILAAVQRMYYPSESDVATGTIDVRQLRQELAAGTASGTPAAATDSSS</sequence>
<evidence type="ECO:0000313" key="4">
    <source>
        <dbReference type="Proteomes" id="UP000662857"/>
    </source>
</evidence>
<proteinExistence type="predicted"/>
<dbReference type="SMART" id="SM00646">
    <property type="entry name" value="Ami_3"/>
    <property type="match status" value="1"/>
</dbReference>
<dbReference type="GO" id="GO:0030288">
    <property type="term" value="C:outer membrane-bounded periplasmic space"/>
    <property type="evidence" value="ECO:0007669"/>
    <property type="project" value="TreeGrafter"/>
</dbReference>
<dbReference type="InterPro" id="IPR036366">
    <property type="entry name" value="PGBDSf"/>
</dbReference>
<feature type="domain" description="MurNAc-LAA" evidence="2">
    <location>
        <begin position="241"/>
        <end position="356"/>
    </location>
</feature>
<dbReference type="AlphaFoldDB" id="A0A895YJM7"/>
<dbReference type="InterPro" id="IPR036365">
    <property type="entry name" value="PGBD-like_sf"/>
</dbReference>